<evidence type="ECO:0000313" key="2">
    <source>
        <dbReference type="EMBL" id="KAI7732698.1"/>
    </source>
</evidence>
<protein>
    <submittedName>
        <fullName evidence="2">Uncharacterized protein</fullName>
    </submittedName>
</protein>
<evidence type="ECO:0000256" key="1">
    <source>
        <dbReference type="SAM" id="SignalP"/>
    </source>
</evidence>
<keyword evidence="1" id="KW-0732">Signal</keyword>
<dbReference type="Proteomes" id="UP001206925">
    <property type="component" value="Unassembled WGS sequence"/>
</dbReference>
<organism evidence="2 3">
    <name type="scientific">Ambrosia artemisiifolia</name>
    <name type="common">Common ragweed</name>
    <dbReference type="NCBI Taxonomy" id="4212"/>
    <lineage>
        <taxon>Eukaryota</taxon>
        <taxon>Viridiplantae</taxon>
        <taxon>Streptophyta</taxon>
        <taxon>Embryophyta</taxon>
        <taxon>Tracheophyta</taxon>
        <taxon>Spermatophyta</taxon>
        <taxon>Magnoliopsida</taxon>
        <taxon>eudicotyledons</taxon>
        <taxon>Gunneridae</taxon>
        <taxon>Pentapetalae</taxon>
        <taxon>asterids</taxon>
        <taxon>campanulids</taxon>
        <taxon>Asterales</taxon>
        <taxon>Asteraceae</taxon>
        <taxon>Asteroideae</taxon>
        <taxon>Heliantheae alliance</taxon>
        <taxon>Heliantheae</taxon>
        <taxon>Ambrosia</taxon>
    </lineage>
</organism>
<dbReference type="EMBL" id="JAMZMK010010183">
    <property type="protein sequence ID" value="KAI7732698.1"/>
    <property type="molecule type" value="Genomic_DNA"/>
</dbReference>
<proteinExistence type="predicted"/>
<name>A0AAD5C1P2_AMBAR</name>
<dbReference type="AlphaFoldDB" id="A0AAD5C1P2"/>
<feature type="chain" id="PRO_5041934621" evidence="1">
    <location>
        <begin position="20"/>
        <end position="69"/>
    </location>
</feature>
<gene>
    <name evidence="2" type="ORF">M8C21_001354</name>
</gene>
<reference evidence="2" key="1">
    <citation type="submission" date="2022-06" db="EMBL/GenBank/DDBJ databases">
        <title>Uncovering the hologenomic basis of an extraordinary plant invasion.</title>
        <authorList>
            <person name="Bieker V.C."/>
            <person name="Martin M.D."/>
            <person name="Gilbert T."/>
            <person name="Hodgins K."/>
            <person name="Battlay P."/>
            <person name="Petersen B."/>
            <person name="Wilson J."/>
        </authorList>
    </citation>
    <scope>NUCLEOTIDE SEQUENCE</scope>
    <source>
        <strain evidence="2">AA19_3_7</strain>
        <tissue evidence="2">Leaf</tissue>
    </source>
</reference>
<comment type="caution">
    <text evidence="2">The sequence shown here is derived from an EMBL/GenBank/DDBJ whole genome shotgun (WGS) entry which is preliminary data.</text>
</comment>
<sequence>MAILFQAVLLEMIVGYDVGVYDVQVDGDEGEDLDVSHCVLGDYNCHLLLNPLQKRRVRPRVAFPSGAMR</sequence>
<evidence type="ECO:0000313" key="3">
    <source>
        <dbReference type="Proteomes" id="UP001206925"/>
    </source>
</evidence>
<feature type="signal peptide" evidence="1">
    <location>
        <begin position="1"/>
        <end position="19"/>
    </location>
</feature>
<keyword evidence="3" id="KW-1185">Reference proteome</keyword>
<accession>A0AAD5C1P2</accession>